<evidence type="ECO:0000313" key="7">
    <source>
        <dbReference type="EMBL" id="GGE15483.1"/>
    </source>
</evidence>
<feature type="transmembrane region" description="Helical" evidence="6">
    <location>
        <begin position="21"/>
        <end position="36"/>
    </location>
</feature>
<protein>
    <submittedName>
        <fullName evidence="7">Amino acid ABC transporter permease</fullName>
    </submittedName>
</protein>
<dbReference type="InterPro" id="IPR001851">
    <property type="entry name" value="ABC_transp_permease"/>
</dbReference>
<name>A0A8J2YD87_9BACL</name>
<feature type="transmembrane region" description="Helical" evidence="6">
    <location>
        <begin position="301"/>
        <end position="324"/>
    </location>
</feature>
<proteinExistence type="predicted"/>
<dbReference type="CDD" id="cd06581">
    <property type="entry name" value="TM_PBP1_LivM_like"/>
    <property type="match status" value="1"/>
</dbReference>
<comment type="caution">
    <text evidence="7">The sequence shown here is derived from an EMBL/GenBank/DDBJ whole genome shotgun (WGS) entry which is preliminary data.</text>
</comment>
<evidence type="ECO:0000313" key="8">
    <source>
        <dbReference type="Proteomes" id="UP000625210"/>
    </source>
</evidence>
<keyword evidence="8" id="KW-1185">Reference proteome</keyword>
<feature type="transmembrane region" description="Helical" evidence="6">
    <location>
        <begin position="42"/>
        <end position="61"/>
    </location>
</feature>
<keyword evidence="3 6" id="KW-0812">Transmembrane</keyword>
<evidence type="ECO:0000256" key="6">
    <source>
        <dbReference type="SAM" id="Phobius"/>
    </source>
</evidence>
<keyword evidence="5 6" id="KW-0472">Membrane</keyword>
<comment type="subcellular location">
    <subcellularLocation>
        <location evidence="1">Cell membrane</location>
        <topology evidence="1">Multi-pass membrane protein</topology>
    </subcellularLocation>
</comment>
<dbReference type="GO" id="GO:0015658">
    <property type="term" value="F:branched-chain amino acid transmembrane transporter activity"/>
    <property type="evidence" value="ECO:0007669"/>
    <property type="project" value="InterPro"/>
</dbReference>
<gene>
    <name evidence="7" type="ORF">GCM10011571_16360</name>
</gene>
<dbReference type="PANTHER" id="PTHR30482">
    <property type="entry name" value="HIGH-AFFINITY BRANCHED-CHAIN AMINO ACID TRANSPORT SYSTEM PERMEASE"/>
    <property type="match status" value="1"/>
</dbReference>
<evidence type="ECO:0000256" key="1">
    <source>
        <dbReference type="ARBA" id="ARBA00004651"/>
    </source>
</evidence>
<feature type="transmembrane region" description="Helical" evidence="6">
    <location>
        <begin position="124"/>
        <end position="143"/>
    </location>
</feature>
<reference evidence="7" key="2">
    <citation type="submission" date="2020-09" db="EMBL/GenBank/DDBJ databases">
        <authorList>
            <person name="Sun Q."/>
            <person name="Zhou Y."/>
        </authorList>
    </citation>
    <scope>NUCLEOTIDE SEQUENCE</scope>
    <source>
        <strain evidence="7">CGMCC 1.15179</strain>
    </source>
</reference>
<sequence>MMNVMTEVKKQRNFAYPSARGYGAAALLLTLLPFLLQNQLYYLDTLILALLWASAAGAWNLAGGYGGLLSLGHAAFFGIGAYTSSLLFVKLNVSPWLGMVAGAVLAGLMGWFIGMITLRMKGPFFGLATIAISEVLMITAVNWTELTQGSQGVNIPYKPGFVNMAFDSKIPYYFIALAICLVPYLLARWLKESKFGYELMAVRDNEAAAQALGIHTVRVKVVIIAVSSSITAMAGAFYAQYVTVIEPYHEFSFSVSIQMVLMAMIGGLGTASGPIFGSLVVTGLDTFLRDVFQGAQGGIQAMMYGSLLVLVVLFVPEGLIPWFTRRFRSGKGEK</sequence>
<dbReference type="Proteomes" id="UP000625210">
    <property type="component" value="Unassembled WGS sequence"/>
</dbReference>
<feature type="transmembrane region" description="Helical" evidence="6">
    <location>
        <begin position="68"/>
        <end position="89"/>
    </location>
</feature>
<keyword evidence="2" id="KW-1003">Cell membrane</keyword>
<evidence type="ECO:0000256" key="3">
    <source>
        <dbReference type="ARBA" id="ARBA00022692"/>
    </source>
</evidence>
<evidence type="ECO:0000256" key="2">
    <source>
        <dbReference type="ARBA" id="ARBA00022475"/>
    </source>
</evidence>
<dbReference type="Pfam" id="PF02653">
    <property type="entry name" value="BPD_transp_2"/>
    <property type="match status" value="1"/>
</dbReference>
<dbReference type="PANTHER" id="PTHR30482:SF10">
    <property type="entry name" value="HIGH-AFFINITY BRANCHED-CHAIN AMINO ACID TRANSPORT PROTEIN BRAE"/>
    <property type="match status" value="1"/>
</dbReference>
<organism evidence="7 8">
    <name type="scientific">Marinithermofilum abyssi</name>
    <dbReference type="NCBI Taxonomy" id="1571185"/>
    <lineage>
        <taxon>Bacteria</taxon>
        <taxon>Bacillati</taxon>
        <taxon>Bacillota</taxon>
        <taxon>Bacilli</taxon>
        <taxon>Bacillales</taxon>
        <taxon>Thermoactinomycetaceae</taxon>
        <taxon>Marinithermofilum</taxon>
    </lineage>
</organism>
<dbReference type="InterPro" id="IPR043428">
    <property type="entry name" value="LivM-like"/>
</dbReference>
<dbReference type="EMBL" id="BMHQ01000005">
    <property type="protein sequence ID" value="GGE15483.1"/>
    <property type="molecule type" value="Genomic_DNA"/>
</dbReference>
<dbReference type="GO" id="GO:0005886">
    <property type="term" value="C:plasma membrane"/>
    <property type="evidence" value="ECO:0007669"/>
    <property type="project" value="UniProtKB-SubCell"/>
</dbReference>
<dbReference type="AlphaFoldDB" id="A0A8J2YD87"/>
<reference evidence="7" key="1">
    <citation type="journal article" date="2014" name="Int. J. Syst. Evol. Microbiol.">
        <title>Complete genome sequence of Corynebacterium casei LMG S-19264T (=DSM 44701T), isolated from a smear-ripened cheese.</title>
        <authorList>
            <consortium name="US DOE Joint Genome Institute (JGI-PGF)"/>
            <person name="Walter F."/>
            <person name="Albersmeier A."/>
            <person name="Kalinowski J."/>
            <person name="Ruckert C."/>
        </authorList>
    </citation>
    <scope>NUCLEOTIDE SEQUENCE</scope>
    <source>
        <strain evidence="7">CGMCC 1.15179</strain>
    </source>
</reference>
<feature type="transmembrane region" description="Helical" evidence="6">
    <location>
        <begin position="259"/>
        <end position="281"/>
    </location>
</feature>
<feature type="transmembrane region" description="Helical" evidence="6">
    <location>
        <begin position="170"/>
        <end position="190"/>
    </location>
</feature>
<evidence type="ECO:0000256" key="5">
    <source>
        <dbReference type="ARBA" id="ARBA00023136"/>
    </source>
</evidence>
<accession>A0A8J2YD87</accession>
<keyword evidence="4 6" id="KW-1133">Transmembrane helix</keyword>
<evidence type="ECO:0000256" key="4">
    <source>
        <dbReference type="ARBA" id="ARBA00022989"/>
    </source>
</evidence>
<feature type="transmembrane region" description="Helical" evidence="6">
    <location>
        <begin position="95"/>
        <end position="117"/>
    </location>
</feature>